<dbReference type="Proteomes" id="UP000075230">
    <property type="component" value="Unassembled WGS sequence"/>
</dbReference>
<reference evidence="3" key="2">
    <citation type="submission" date="2016-02" db="EMBL/GenBank/DDBJ databases">
        <title>Genome sequencing of Aspergillus luchuensis NBRC 4314.</title>
        <authorList>
            <person name="Yamada O."/>
        </authorList>
    </citation>
    <scope>NUCLEOTIDE SEQUENCE [LARGE SCALE GENOMIC DNA]</scope>
    <source>
        <strain evidence="3">RIB 2604</strain>
    </source>
</reference>
<accession>A0A146F3S5</accession>
<comment type="caution">
    <text evidence="2">The sequence shown here is derived from an EMBL/GenBank/DDBJ whole genome shotgun (WGS) entry which is preliminary data.</text>
</comment>
<proteinExistence type="predicted"/>
<dbReference type="EMBL" id="BCWF01000008">
    <property type="protein sequence ID" value="GAT20790.1"/>
    <property type="molecule type" value="Genomic_DNA"/>
</dbReference>
<gene>
    <name evidence="2" type="ORF">RIB2604_00802650</name>
</gene>
<evidence type="ECO:0000313" key="2">
    <source>
        <dbReference type="EMBL" id="GAT20790.1"/>
    </source>
</evidence>
<evidence type="ECO:0000256" key="1">
    <source>
        <dbReference type="SAM" id="MobiDB-lite"/>
    </source>
</evidence>
<organism evidence="2 3">
    <name type="scientific">Aspergillus kawachii</name>
    <name type="common">White koji mold</name>
    <name type="synonym">Aspergillus awamori var. kawachi</name>
    <dbReference type="NCBI Taxonomy" id="1069201"/>
    <lineage>
        <taxon>Eukaryota</taxon>
        <taxon>Fungi</taxon>
        <taxon>Dikarya</taxon>
        <taxon>Ascomycota</taxon>
        <taxon>Pezizomycotina</taxon>
        <taxon>Eurotiomycetes</taxon>
        <taxon>Eurotiomycetidae</taxon>
        <taxon>Eurotiales</taxon>
        <taxon>Aspergillaceae</taxon>
        <taxon>Aspergillus</taxon>
        <taxon>Aspergillus subgen. Circumdati</taxon>
    </lineage>
</organism>
<feature type="compositionally biased region" description="Basic and acidic residues" evidence="1">
    <location>
        <begin position="33"/>
        <end position="43"/>
    </location>
</feature>
<feature type="region of interest" description="Disordered" evidence="1">
    <location>
        <begin position="1"/>
        <end position="43"/>
    </location>
</feature>
<reference evidence="2 3" key="1">
    <citation type="journal article" date="2016" name="DNA Res.">
        <title>Genome sequence of Aspergillus luchuensis NBRC 4314.</title>
        <authorList>
            <person name="Yamada O."/>
            <person name="Machida M."/>
            <person name="Hosoyama A."/>
            <person name="Goto M."/>
            <person name="Takahashi T."/>
            <person name="Futagami T."/>
            <person name="Yamagata Y."/>
            <person name="Takeuchi M."/>
            <person name="Kobayashi T."/>
            <person name="Koike H."/>
            <person name="Abe K."/>
            <person name="Asai K."/>
            <person name="Arita M."/>
            <person name="Fujita N."/>
            <person name="Fukuda K."/>
            <person name="Higa K."/>
            <person name="Horikawa H."/>
            <person name="Ishikawa T."/>
            <person name="Jinno K."/>
            <person name="Kato Y."/>
            <person name="Kirimura K."/>
            <person name="Mizutani O."/>
            <person name="Nakasone K."/>
            <person name="Sano M."/>
            <person name="Shiraishi Y."/>
            <person name="Tsukahara M."/>
            <person name="Gomi K."/>
        </authorList>
    </citation>
    <scope>NUCLEOTIDE SEQUENCE [LARGE SCALE GENOMIC DNA]</scope>
    <source>
        <strain evidence="2 3">RIB 2604</strain>
    </source>
</reference>
<name>A0A146F3S5_ASPKA</name>
<protein>
    <submittedName>
        <fullName evidence="2">Sister chromatid cohesion factor</fullName>
    </submittedName>
</protein>
<evidence type="ECO:0000313" key="3">
    <source>
        <dbReference type="Proteomes" id="UP000075230"/>
    </source>
</evidence>
<sequence length="43" mass="4958">MSIGINDAKQLDEAMNAPEGPNRGTETRYYAIRRTEDRRFGKE</sequence>
<dbReference type="AlphaFoldDB" id="A0A146F3S5"/>